<dbReference type="InterPro" id="IPR016032">
    <property type="entry name" value="Sig_transdc_resp-reg_C-effctor"/>
</dbReference>
<accession>A0A918GKZ6</accession>
<dbReference type="GO" id="GO:0003677">
    <property type="term" value="F:DNA binding"/>
    <property type="evidence" value="ECO:0007669"/>
    <property type="project" value="InterPro"/>
</dbReference>
<keyword evidence="6" id="KW-1185">Reference proteome</keyword>
<dbReference type="SUPFAM" id="SSF46894">
    <property type="entry name" value="C-terminal effector domain of the bipartite response regulators"/>
    <property type="match status" value="1"/>
</dbReference>
<keyword evidence="3" id="KW-0804">Transcription</keyword>
<dbReference type="RefSeq" id="WP_189212600.1">
    <property type="nucleotide sequence ID" value="NZ_BMRB01000004.1"/>
</dbReference>
<dbReference type="CDD" id="cd00060">
    <property type="entry name" value="FHA"/>
    <property type="match status" value="1"/>
</dbReference>
<dbReference type="CDD" id="cd15831">
    <property type="entry name" value="BTAD"/>
    <property type="match status" value="1"/>
</dbReference>
<gene>
    <name evidence="5" type="ORF">GCM10010171_45470</name>
</gene>
<dbReference type="InterPro" id="IPR005158">
    <property type="entry name" value="BTAD"/>
</dbReference>
<dbReference type="PROSITE" id="PS50006">
    <property type="entry name" value="FHA_DOMAIN"/>
    <property type="match status" value="1"/>
</dbReference>
<dbReference type="GO" id="GO:0006355">
    <property type="term" value="P:regulation of DNA-templated transcription"/>
    <property type="evidence" value="ECO:0007669"/>
    <property type="project" value="InterPro"/>
</dbReference>
<dbReference type="EMBL" id="BMRB01000004">
    <property type="protein sequence ID" value="GGS45308.1"/>
    <property type="molecule type" value="Genomic_DNA"/>
</dbReference>
<evidence type="ECO:0000313" key="6">
    <source>
        <dbReference type="Proteomes" id="UP000660680"/>
    </source>
</evidence>
<organism evidence="5 6">
    <name type="scientific">Actinokineospora fastidiosa</name>
    <dbReference type="NCBI Taxonomy" id="1816"/>
    <lineage>
        <taxon>Bacteria</taxon>
        <taxon>Bacillati</taxon>
        <taxon>Actinomycetota</taxon>
        <taxon>Actinomycetes</taxon>
        <taxon>Pseudonocardiales</taxon>
        <taxon>Pseudonocardiaceae</taxon>
        <taxon>Actinokineospora</taxon>
    </lineage>
</organism>
<evidence type="ECO:0000259" key="4">
    <source>
        <dbReference type="PROSITE" id="PS50006"/>
    </source>
</evidence>
<dbReference type="Proteomes" id="UP000660680">
    <property type="component" value="Unassembled WGS sequence"/>
</dbReference>
<keyword evidence="1" id="KW-0597">Phosphoprotein</keyword>
<dbReference type="PANTHER" id="PTHR35807:SF1">
    <property type="entry name" value="TRANSCRIPTIONAL REGULATOR REDD"/>
    <property type="match status" value="1"/>
</dbReference>
<dbReference type="InterPro" id="IPR008984">
    <property type="entry name" value="SMAD_FHA_dom_sf"/>
</dbReference>
<comment type="caution">
    <text evidence="5">The sequence shown here is derived from an EMBL/GenBank/DDBJ whole genome shotgun (WGS) entry which is preliminary data.</text>
</comment>
<dbReference type="SUPFAM" id="SSF49879">
    <property type="entry name" value="SMAD/FHA domain"/>
    <property type="match status" value="1"/>
</dbReference>
<dbReference type="Pfam" id="PF03704">
    <property type="entry name" value="BTAD"/>
    <property type="match status" value="1"/>
</dbReference>
<name>A0A918GKZ6_9PSEU</name>
<dbReference type="InterPro" id="IPR051677">
    <property type="entry name" value="AfsR-DnrI-RedD_regulator"/>
</dbReference>
<dbReference type="Gene3D" id="1.25.40.10">
    <property type="entry name" value="Tetratricopeptide repeat domain"/>
    <property type="match status" value="1"/>
</dbReference>
<reference evidence="5" key="2">
    <citation type="submission" date="2020-09" db="EMBL/GenBank/DDBJ databases">
        <authorList>
            <person name="Sun Q."/>
            <person name="Ohkuma M."/>
        </authorList>
    </citation>
    <scope>NUCLEOTIDE SEQUENCE</scope>
    <source>
        <strain evidence="5">JCM 3276</strain>
    </source>
</reference>
<dbReference type="Gene3D" id="1.10.10.10">
    <property type="entry name" value="Winged helix-like DNA-binding domain superfamily/Winged helix DNA-binding domain"/>
    <property type="match status" value="1"/>
</dbReference>
<protein>
    <recommendedName>
        <fullName evidence="4">FHA domain-containing protein</fullName>
    </recommendedName>
</protein>
<proteinExistence type="predicted"/>
<dbReference type="InterPro" id="IPR000253">
    <property type="entry name" value="FHA_dom"/>
</dbReference>
<sequence length="550" mass="60409">MGETGVEPRFHLFGAIEAHAGGRRVDLGGERERALLAALLLAKGQPVARHDLPDWIWDKAPRSAFDDLNRLMTEIRKRLRTIGLGTALVNKDGLCRLDVPADAVDLHRFRALVAQARVADDHQAAELLGTALDIARGEPFGSLAGQRVQNQRHAVNEERRAAELRFLSVELRLGRHRDRIADLVRLFGERPDDSAVAELAIRALHLAGRQAEALRTYDEHRDALAELGLDVPRPLADLHLLVLRDDDRLRVAEEERTPAPKQTGASVIDVPRAELWAARDLTVPQEAVTALAEQHLAVLVGDPALCRATALRLLGELGPDLPVLEVVKRWREPAVALLPPAAPPRGYLLTLDDPLRDRPSAAFAEDLLVHAGRLAEHGSSLVVAVRPELWRECLPVCAAVTVPLVRTASAATAAPDCEHLRITDPDGEESVFRLRDGRAPRATVSLGRLVPHDPPPDIVLDSGAPSPVSRRHAAIEHAEGEWWFIPLGKNAPSVLRRGHADAERVDDRIRLKDGDAVLIDARLSASGQARRWRLVFTDPQETTTNRGDDR</sequence>
<keyword evidence="2" id="KW-0805">Transcription regulation</keyword>
<dbReference type="Pfam" id="PF00498">
    <property type="entry name" value="FHA"/>
    <property type="match status" value="1"/>
</dbReference>
<dbReference type="Gene3D" id="2.60.200.20">
    <property type="match status" value="1"/>
</dbReference>
<reference evidence="5" key="1">
    <citation type="journal article" date="2014" name="Int. J. Syst. Evol. Microbiol.">
        <title>Complete genome sequence of Corynebacterium casei LMG S-19264T (=DSM 44701T), isolated from a smear-ripened cheese.</title>
        <authorList>
            <consortium name="US DOE Joint Genome Institute (JGI-PGF)"/>
            <person name="Walter F."/>
            <person name="Albersmeier A."/>
            <person name="Kalinowski J."/>
            <person name="Ruckert C."/>
        </authorList>
    </citation>
    <scope>NUCLEOTIDE SEQUENCE</scope>
    <source>
        <strain evidence="5">JCM 3276</strain>
    </source>
</reference>
<dbReference type="PANTHER" id="PTHR35807">
    <property type="entry name" value="TRANSCRIPTIONAL REGULATOR REDD-RELATED"/>
    <property type="match status" value="1"/>
</dbReference>
<evidence type="ECO:0000256" key="3">
    <source>
        <dbReference type="ARBA" id="ARBA00023163"/>
    </source>
</evidence>
<evidence type="ECO:0000256" key="1">
    <source>
        <dbReference type="ARBA" id="ARBA00022553"/>
    </source>
</evidence>
<dbReference type="InterPro" id="IPR011990">
    <property type="entry name" value="TPR-like_helical_dom_sf"/>
</dbReference>
<dbReference type="InterPro" id="IPR036388">
    <property type="entry name" value="WH-like_DNA-bd_sf"/>
</dbReference>
<dbReference type="AlphaFoldDB" id="A0A918GKZ6"/>
<dbReference type="SMART" id="SM01043">
    <property type="entry name" value="BTAD"/>
    <property type="match status" value="1"/>
</dbReference>
<feature type="domain" description="FHA" evidence="4">
    <location>
        <begin position="444"/>
        <end position="490"/>
    </location>
</feature>
<evidence type="ECO:0000313" key="5">
    <source>
        <dbReference type="EMBL" id="GGS45308.1"/>
    </source>
</evidence>
<evidence type="ECO:0000256" key="2">
    <source>
        <dbReference type="ARBA" id="ARBA00023015"/>
    </source>
</evidence>
<dbReference type="SUPFAM" id="SSF48452">
    <property type="entry name" value="TPR-like"/>
    <property type="match status" value="1"/>
</dbReference>